<name>A0A0F9DD91_9ZZZZ</name>
<proteinExistence type="predicted"/>
<comment type="caution">
    <text evidence="1">The sequence shown here is derived from an EMBL/GenBank/DDBJ whole genome shotgun (WGS) entry which is preliminary data.</text>
</comment>
<gene>
    <name evidence="1" type="ORF">LCGC14_2502690</name>
</gene>
<dbReference type="EMBL" id="LAZR01039953">
    <property type="protein sequence ID" value="KKL15731.1"/>
    <property type="molecule type" value="Genomic_DNA"/>
</dbReference>
<protein>
    <submittedName>
        <fullName evidence="1">Uncharacterized protein</fullName>
    </submittedName>
</protein>
<reference evidence="1" key="1">
    <citation type="journal article" date="2015" name="Nature">
        <title>Complex archaea that bridge the gap between prokaryotes and eukaryotes.</title>
        <authorList>
            <person name="Spang A."/>
            <person name="Saw J.H."/>
            <person name="Jorgensen S.L."/>
            <person name="Zaremba-Niedzwiedzka K."/>
            <person name="Martijn J."/>
            <person name="Lind A.E."/>
            <person name="van Eijk R."/>
            <person name="Schleper C."/>
            <person name="Guy L."/>
            <person name="Ettema T.J."/>
        </authorList>
    </citation>
    <scope>NUCLEOTIDE SEQUENCE</scope>
</reference>
<dbReference type="AlphaFoldDB" id="A0A0F9DD91"/>
<accession>A0A0F9DD91</accession>
<feature type="non-terminal residue" evidence="1">
    <location>
        <position position="1"/>
    </location>
</feature>
<sequence length="73" mass="7915">LASGETLFWLNPGGEGESAYFRLWISNSPKYAFGFTGFKVAQDSTVVAGQVLFAGNFTHRAPRLSRVLFGITG</sequence>
<evidence type="ECO:0000313" key="1">
    <source>
        <dbReference type="EMBL" id="KKL15731.1"/>
    </source>
</evidence>
<organism evidence="1">
    <name type="scientific">marine sediment metagenome</name>
    <dbReference type="NCBI Taxonomy" id="412755"/>
    <lineage>
        <taxon>unclassified sequences</taxon>
        <taxon>metagenomes</taxon>
        <taxon>ecological metagenomes</taxon>
    </lineage>
</organism>